<sequence>MVGLTTSNSVEHLLARFRPMVSDRTTSPAPVTVMVAMENAPPPPQAQEVVRYQPLSQHETRSQSDRLARADAGDLQARLELITVEAAEEALAQRFCKQQPDRSLLSFLREPDDGLAPYEAASAVLEELADQTEGTALESAMVFRYIQAHGLWKGHPNPDVQSAKDLIKNLDGSDYVQANIIIGTSAQAAKRNCIRLIDGAWGAGWFDKIPANMRDPVWSRAEECSKRMLTQIAANAKQGMSTITAIAGWSWALQERNDYGARRRLGIKSKATPYLIPNDVASLNRGALEEDHLRVELVPPPSTRKVRPEPDYAETAASKPATKRKRTHDGERSGAVTDSRGSHDWKESANGKYVTKRVRNHWIRKPVEEIPETDSEHPSSPQRTQTSVPSQLRVEGEPPWGDTMTEDDTSQDSTPSPRANEGATSKPRECQAPAFAMGLQRLIVLCRELNDPSYVATKCCDNCRDPTMEAVKCLINDLGPVMRALDCVEKHYFGNEEAEAAQHHGTLPFAPGRPRRSTLFLSDDSDDD</sequence>
<feature type="region of interest" description="Disordered" evidence="1">
    <location>
        <begin position="295"/>
        <end position="352"/>
    </location>
</feature>
<dbReference type="AlphaFoldDB" id="A0AAJ0G4M0"/>
<protein>
    <submittedName>
        <fullName evidence="2">Uncharacterized protein</fullName>
    </submittedName>
</protein>
<name>A0AAJ0G4M0_9PEZI</name>
<organism evidence="2 3">
    <name type="scientific">Extremus antarcticus</name>
    <dbReference type="NCBI Taxonomy" id="702011"/>
    <lineage>
        <taxon>Eukaryota</taxon>
        <taxon>Fungi</taxon>
        <taxon>Dikarya</taxon>
        <taxon>Ascomycota</taxon>
        <taxon>Pezizomycotina</taxon>
        <taxon>Dothideomycetes</taxon>
        <taxon>Dothideomycetidae</taxon>
        <taxon>Mycosphaerellales</taxon>
        <taxon>Extremaceae</taxon>
        <taxon>Extremus</taxon>
    </lineage>
</organism>
<accession>A0AAJ0G4M0</accession>
<proteinExistence type="predicted"/>
<feature type="region of interest" description="Disordered" evidence="1">
    <location>
        <begin position="503"/>
        <end position="528"/>
    </location>
</feature>
<feature type="region of interest" description="Disordered" evidence="1">
    <location>
        <begin position="369"/>
        <end position="429"/>
    </location>
</feature>
<feature type="compositionally biased region" description="Polar residues" evidence="1">
    <location>
        <begin position="378"/>
        <end position="390"/>
    </location>
</feature>
<dbReference type="Proteomes" id="UP001271007">
    <property type="component" value="Unassembled WGS sequence"/>
</dbReference>
<gene>
    <name evidence="2" type="ORF">LTR09_012084</name>
</gene>
<evidence type="ECO:0000313" key="2">
    <source>
        <dbReference type="EMBL" id="KAK3046445.1"/>
    </source>
</evidence>
<keyword evidence="3" id="KW-1185">Reference proteome</keyword>
<dbReference type="EMBL" id="JAWDJX010000092">
    <property type="protein sequence ID" value="KAK3046445.1"/>
    <property type="molecule type" value="Genomic_DNA"/>
</dbReference>
<reference evidence="2" key="1">
    <citation type="submission" date="2023-04" db="EMBL/GenBank/DDBJ databases">
        <title>Black Yeasts Isolated from many extreme environments.</title>
        <authorList>
            <person name="Coleine C."/>
            <person name="Stajich J.E."/>
            <person name="Selbmann L."/>
        </authorList>
    </citation>
    <scope>NUCLEOTIDE SEQUENCE</scope>
    <source>
        <strain evidence="2">CCFEE 5312</strain>
    </source>
</reference>
<evidence type="ECO:0000313" key="3">
    <source>
        <dbReference type="Proteomes" id="UP001271007"/>
    </source>
</evidence>
<feature type="compositionally biased region" description="Basic and acidic residues" evidence="1">
    <location>
        <begin position="340"/>
        <end position="349"/>
    </location>
</feature>
<evidence type="ECO:0000256" key="1">
    <source>
        <dbReference type="SAM" id="MobiDB-lite"/>
    </source>
</evidence>
<comment type="caution">
    <text evidence="2">The sequence shown here is derived from an EMBL/GenBank/DDBJ whole genome shotgun (WGS) entry which is preliminary data.</text>
</comment>